<feature type="region of interest" description="Disordered" evidence="2">
    <location>
        <begin position="421"/>
        <end position="500"/>
    </location>
</feature>
<dbReference type="RefSeq" id="WP_104840500.1">
    <property type="nucleotide sequence ID" value="NZ_CP024309.1"/>
</dbReference>
<dbReference type="EMBL" id="CP024309">
    <property type="protein sequence ID" value="AUX78895.1"/>
    <property type="molecule type" value="Genomic_DNA"/>
</dbReference>
<evidence type="ECO:0000256" key="3">
    <source>
        <dbReference type="SAM" id="Phobius"/>
    </source>
</evidence>
<evidence type="ECO:0000313" key="4">
    <source>
        <dbReference type="EMBL" id="AUX78895.1"/>
    </source>
</evidence>
<keyword evidence="4" id="KW-0614">Plasmid</keyword>
<accession>A0A2L0HBQ7</accession>
<geneLocation type="plasmid" evidence="5">
    <name>psfrenxt3b</name>
</geneLocation>
<organism evidence="4 5">
    <name type="scientific">Rhizobium fredii</name>
    <name type="common">Sinorhizobium fredii</name>
    <dbReference type="NCBI Taxonomy" id="380"/>
    <lineage>
        <taxon>Bacteria</taxon>
        <taxon>Pseudomonadati</taxon>
        <taxon>Pseudomonadota</taxon>
        <taxon>Alphaproteobacteria</taxon>
        <taxon>Hyphomicrobiales</taxon>
        <taxon>Rhizobiaceae</taxon>
        <taxon>Sinorhizobium/Ensifer group</taxon>
        <taxon>Sinorhizobium</taxon>
    </lineage>
</organism>
<feature type="transmembrane region" description="Helical" evidence="3">
    <location>
        <begin position="107"/>
        <end position="124"/>
    </location>
</feature>
<feature type="coiled-coil region" evidence="1">
    <location>
        <begin position="287"/>
        <end position="314"/>
    </location>
</feature>
<keyword evidence="3" id="KW-1133">Transmembrane helix</keyword>
<evidence type="ECO:0000313" key="5">
    <source>
        <dbReference type="Proteomes" id="UP000239340"/>
    </source>
</evidence>
<feature type="transmembrane region" description="Helical" evidence="3">
    <location>
        <begin position="43"/>
        <end position="63"/>
    </location>
</feature>
<feature type="transmembrane region" description="Helical" evidence="3">
    <location>
        <begin position="18"/>
        <end position="37"/>
    </location>
</feature>
<feature type="compositionally biased region" description="Polar residues" evidence="2">
    <location>
        <begin position="426"/>
        <end position="439"/>
    </location>
</feature>
<sequence>MARLADIKSLVQRVGPPVVYGTLTGCGMLFIWTAKLFAWDQTLVLAVPIGLMLAYFSLSLLPGLRLHTEQAGDNLYYMGFLFTLTSLGVSLYRFMGGASIDDIVRNFGIAVSSTIFGILLRIFFNQMRRDPIDIERSVRHELADMTRRVRTELDSSAREFSQYRRTSNQMLEEGFEEIARQAERNGEAILKAIEALSKEAIKPIQDAAEKLAVIAEDNVRIVEDRARASNELAEAALSKLNATTNRLSDLVEGFGRSLDNVSKKLTDIRPPEEVLRVELQPALASIKELSELQIKRLEETANHSRDQAAQMKEALQPLDDMPKRMEAAFEPLGHLPEKMQASLNPLESITAKMQASVEPLEKFGGNIEVALKPLADVATRVGAIVTNLEKASTSTTNTIQAVDQLLMRVVTAELGSSVSLEARSSAKGTSSTGHQQTPSADHANGIHLALPYASSASQSDSAAEQEGRQADEPLSVVNGEPVPTGNKEPEGKRGGWFSRW</sequence>
<name>A0A2L0HBQ7_RHIFR</name>
<feature type="transmembrane region" description="Helical" evidence="3">
    <location>
        <begin position="75"/>
        <end position="95"/>
    </location>
</feature>
<keyword evidence="1" id="KW-0175">Coiled coil</keyword>
<gene>
    <name evidence="4" type="ORF">NXT3_PB00236</name>
</gene>
<dbReference type="Proteomes" id="UP000239340">
    <property type="component" value="Plasmid pSfreNXT3b"/>
</dbReference>
<proteinExistence type="predicted"/>
<reference evidence="4 5" key="1">
    <citation type="submission" date="2017-10" db="EMBL/GenBank/DDBJ databases">
        <title>Analysis of the genome sequences of Rhizobium populations associated to common bean (phaseolus vulgaris).</title>
        <authorList>
            <person name="Bustos P."/>
            <person name="Santamaria R.I."/>
            <person name="Miranda-Sanchez F."/>
            <person name="Perez-Carrascal O."/>
            <person name="Juarez S."/>
            <person name="Lozano L."/>
            <person name="Martinez-Flores I."/>
            <person name="Vinuesa P."/>
            <person name="Martinez-Romero E."/>
            <person name="Cevallos M.A."/>
            <person name="Romero D."/>
            <person name="Davila G."/>
            <person name="Gonzalez V."/>
        </authorList>
    </citation>
    <scope>NUCLEOTIDE SEQUENCE [LARGE SCALE GENOMIC DNA]</scope>
    <source>
        <strain evidence="4 5">NXT3</strain>
        <plasmid evidence="5">Plasmid psfrenxt3b</plasmid>
    </source>
</reference>
<protein>
    <submittedName>
        <fullName evidence="4">Uncharacterized protein</fullName>
    </submittedName>
</protein>
<evidence type="ECO:0000256" key="1">
    <source>
        <dbReference type="SAM" id="Coils"/>
    </source>
</evidence>
<dbReference type="PROSITE" id="PS51257">
    <property type="entry name" value="PROKAR_LIPOPROTEIN"/>
    <property type="match status" value="1"/>
</dbReference>
<feature type="compositionally biased region" description="Low complexity" evidence="2">
    <location>
        <begin position="453"/>
        <end position="462"/>
    </location>
</feature>
<keyword evidence="3" id="KW-0812">Transmembrane</keyword>
<dbReference type="AlphaFoldDB" id="A0A2L0HBQ7"/>
<keyword evidence="3" id="KW-0472">Membrane</keyword>
<evidence type="ECO:0000256" key="2">
    <source>
        <dbReference type="SAM" id="MobiDB-lite"/>
    </source>
</evidence>